<dbReference type="Pfam" id="PF14512">
    <property type="entry name" value="TM1586_NiRdase"/>
    <property type="match status" value="1"/>
</dbReference>
<organism evidence="2 3">
    <name type="scientific">Aduncisulcus paluster</name>
    <dbReference type="NCBI Taxonomy" id="2918883"/>
    <lineage>
        <taxon>Eukaryota</taxon>
        <taxon>Metamonada</taxon>
        <taxon>Carpediemonas-like organisms</taxon>
        <taxon>Aduncisulcus</taxon>
    </lineage>
</organism>
<dbReference type="EMBL" id="BQXS01012699">
    <property type="protein sequence ID" value="GKT27061.1"/>
    <property type="molecule type" value="Genomic_DNA"/>
</dbReference>
<evidence type="ECO:0000259" key="1">
    <source>
        <dbReference type="Pfam" id="PF14512"/>
    </source>
</evidence>
<comment type="caution">
    <text evidence="2">The sequence shown here is derived from an EMBL/GenBank/DDBJ whole genome shotgun (WGS) entry which is preliminary data.</text>
</comment>
<dbReference type="InterPro" id="IPR000415">
    <property type="entry name" value="Nitroreductase-like"/>
</dbReference>
<feature type="domain" description="Putative nitroreductase TM1586" evidence="1">
    <location>
        <begin position="34"/>
        <end position="237"/>
    </location>
</feature>
<dbReference type="InterPro" id="IPR029478">
    <property type="entry name" value="TM1586_NiRdase"/>
</dbReference>
<name>A0ABQ5K736_9EUKA</name>
<dbReference type="Gene3D" id="3.40.109.10">
    <property type="entry name" value="NADH Oxidase"/>
    <property type="match status" value="1"/>
</dbReference>
<protein>
    <recommendedName>
        <fullName evidence="1">Putative nitroreductase TM1586 domain-containing protein</fullName>
    </recommendedName>
</protein>
<dbReference type="SUPFAM" id="SSF55469">
    <property type="entry name" value="FMN-dependent nitroreductase-like"/>
    <property type="match status" value="1"/>
</dbReference>
<sequence>MVFPWSSPKITSPLQGRGGKTLMSFLSPKEIEELYTAQFHRRSRRGTTYDAERPLTPEDLRILNQFAKRLTSEYVGANIIIVTGNKDIATMFKLGFFSFAKNPVGCVIFNYDEKKISLENASFCFELFILKCTAMKLATCWMAGSYSKATARAIGGGVEPYCVSPIGYFSKDVPAKKLAIRKCADDGRKFVSSRDPRRIRKTIPAFRDWDAAVKHGCDCGTIAPTAINRQAFVYNRVHSEHPQYESIAKVLLENGMDSKIVEGTMDEKPVFYTVECKKPGDIMGYAYKNDAGIVSSHVALGCMAKGIKPECMMMRSDDPLMCLVVVV</sequence>
<accession>A0ABQ5K736</accession>
<reference evidence="2" key="1">
    <citation type="submission" date="2022-03" db="EMBL/GenBank/DDBJ databases">
        <title>Draft genome sequence of Aduncisulcus paluster, a free-living microaerophilic Fornicata.</title>
        <authorList>
            <person name="Yuyama I."/>
            <person name="Kume K."/>
            <person name="Tamura T."/>
            <person name="Inagaki Y."/>
            <person name="Hashimoto T."/>
        </authorList>
    </citation>
    <scope>NUCLEOTIDE SEQUENCE</scope>
    <source>
        <strain evidence="2">NY0171</strain>
    </source>
</reference>
<dbReference type="Proteomes" id="UP001057375">
    <property type="component" value="Unassembled WGS sequence"/>
</dbReference>
<proteinExistence type="predicted"/>
<gene>
    <name evidence="2" type="ORF">ADUPG1_013597</name>
</gene>
<evidence type="ECO:0000313" key="2">
    <source>
        <dbReference type="EMBL" id="GKT27061.1"/>
    </source>
</evidence>
<keyword evidence="3" id="KW-1185">Reference proteome</keyword>
<evidence type="ECO:0000313" key="3">
    <source>
        <dbReference type="Proteomes" id="UP001057375"/>
    </source>
</evidence>